<comment type="caution">
    <text evidence="2">The sequence shown here is derived from an EMBL/GenBank/DDBJ whole genome shotgun (WGS) entry which is preliminary data.</text>
</comment>
<accession>A0ABN9WL37</accession>
<organism evidence="2 3">
    <name type="scientific">Prorocentrum cordatum</name>
    <dbReference type="NCBI Taxonomy" id="2364126"/>
    <lineage>
        <taxon>Eukaryota</taxon>
        <taxon>Sar</taxon>
        <taxon>Alveolata</taxon>
        <taxon>Dinophyceae</taxon>
        <taxon>Prorocentrales</taxon>
        <taxon>Prorocentraceae</taxon>
        <taxon>Prorocentrum</taxon>
    </lineage>
</organism>
<evidence type="ECO:0000313" key="2">
    <source>
        <dbReference type="EMBL" id="CAK0886155.1"/>
    </source>
</evidence>
<proteinExistence type="predicted"/>
<evidence type="ECO:0000256" key="1">
    <source>
        <dbReference type="SAM" id="MobiDB-lite"/>
    </source>
</evidence>
<feature type="compositionally biased region" description="Low complexity" evidence="1">
    <location>
        <begin position="70"/>
        <end position="86"/>
    </location>
</feature>
<feature type="region of interest" description="Disordered" evidence="1">
    <location>
        <begin position="64"/>
        <end position="86"/>
    </location>
</feature>
<keyword evidence="3" id="KW-1185">Reference proteome</keyword>
<dbReference type="Proteomes" id="UP001189429">
    <property type="component" value="Unassembled WGS sequence"/>
</dbReference>
<evidence type="ECO:0000313" key="3">
    <source>
        <dbReference type="Proteomes" id="UP001189429"/>
    </source>
</evidence>
<reference evidence="2" key="1">
    <citation type="submission" date="2023-10" db="EMBL/GenBank/DDBJ databases">
        <authorList>
            <person name="Chen Y."/>
            <person name="Shah S."/>
            <person name="Dougan E. K."/>
            <person name="Thang M."/>
            <person name="Chan C."/>
        </authorList>
    </citation>
    <scope>NUCLEOTIDE SEQUENCE [LARGE SCALE GENOMIC DNA]</scope>
</reference>
<name>A0ABN9WL37_9DINO</name>
<protein>
    <submittedName>
        <fullName evidence="2">Uncharacterized protein</fullName>
    </submittedName>
</protein>
<gene>
    <name evidence="2" type="ORF">PCOR1329_LOCUS67570</name>
</gene>
<dbReference type="EMBL" id="CAUYUJ010018762">
    <property type="protein sequence ID" value="CAK0886155.1"/>
    <property type="molecule type" value="Genomic_DNA"/>
</dbReference>
<sequence>MAHGRMCFQRSALAWSGELGPPHVHPASGLSMFHAWIRPRVSPASWHVCADLFPLPDRPVEEVRRSQRLASSTVGRSSGAGARRLSSAGQVLGNSFVSKRGNSFTANR</sequence>